<name>A0ABW4SBS3_9RHOB</name>
<dbReference type="RefSeq" id="WP_390265945.1">
    <property type="nucleotide sequence ID" value="NZ_JBHUGH010000038.1"/>
</dbReference>
<dbReference type="EMBL" id="JBHUGH010000038">
    <property type="protein sequence ID" value="MFD1914502.1"/>
    <property type="molecule type" value="Genomic_DNA"/>
</dbReference>
<organism evidence="12 13">
    <name type="scientific">Halodurantibacterium flavum</name>
    <dbReference type="NCBI Taxonomy" id="1382802"/>
    <lineage>
        <taxon>Bacteria</taxon>
        <taxon>Pseudomonadati</taxon>
        <taxon>Pseudomonadota</taxon>
        <taxon>Alphaproteobacteria</taxon>
        <taxon>Rhodobacterales</taxon>
        <taxon>Paracoccaceae</taxon>
        <taxon>Halodurantibacterium</taxon>
    </lineage>
</organism>
<accession>A0ABW4SBS3</accession>
<comment type="caution">
    <text evidence="12">The sequence shown here is derived from an EMBL/GenBank/DDBJ whole genome shotgun (WGS) entry which is preliminary data.</text>
</comment>
<gene>
    <name evidence="12" type="ORF">ACFSGJ_20045</name>
</gene>
<dbReference type="Pfam" id="PF02706">
    <property type="entry name" value="Wzz"/>
    <property type="match status" value="1"/>
</dbReference>
<dbReference type="InterPro" id="IPR050445">
    <property type="entry name" value="Bact_polysacc_biosynth/exp"/>
</dbReference>
<keyword evidence="7 8" id="KW-0472">Membrane</keyword>
<dbReference type="InterPro" id="IPR032807">
    <property type="entry name" value="GNVR"/>
</dbReference>
<evidence type="ECO:0000256" key="6">
    <source>
        <dbReference type="ARBA" id="ARBA00022989"/>
    </source>
</evidence>
<keyword evidence="4" id="KW-0547">Nucleotide-binding</keyword>
<evidence type="ECO:0000313" key="12">
    <source>
        <dbReference type="EMBL" id="MFD1914502.1"/>
    </source>
</evidence>
<feature type="domain" description="CobQ/CobB/MinD/ParA nucleotide binding" evidence="9">
    <location>
        <begin position="358"/>
        <end position="401"/>
    </location>
</feature>
<evidence type="ECO:0000256" key="3">
    <source>
        <dbReference type="ARBA" id="ARBA00022692"/>
    </source>
</evidence>
<dbReference type="InterPro" id="IPR005702">
    <property type="entry name" value="Wzc-like_C"/>
</dbReference>
<dbReference type="PANTHER" id="PTHR32309:SF13">
    <property type="entry name" value="FERRIC ENTEROBACTIN TRANSPORT PROTEIN FEPE"/>
    <property type="match status" value="1"/>
</dbReference>
<evidence type="ECO:0000259" key="11">
    <source>
        <dbReference type="Pfam" id="PF13807"/>
    </source>
</evidence>
<reference evidence="13" key="1">
    <citation type="journal article" date="2019" name="Int. J. Syst. Evol. Microbiol.">
        <title>The Global Catalogue of Microorganisms (GCM) 10K type strain sequencing project: providing services to taxonomists for standard genome sequencing and annotation.</title>
        <authorList>
            <consortium name="The Broad Institute Genomics Platform"/>
            <consortium name="The Broad Institute Genome Sequencing Center for Infectious Disease"/>
            <person name="Wu L."/>
            <person name="Ma J."/>
        </authorList>
    </citation>
    <scope>NUCLEOTIDE SEQUENCE [LARGE SCALE GENOMIC DNA]</scope>
    <source>
        <strain evidence="13">CGMCC 4.7242</strain>
    </source>
</reference>
<proteinExistence type="predicted"/>
<evidence type="ECO:0000313" key="13">
    <source>
        <dbReference type="Proteomes" id="UP001597353"/>
    </source>
</evidence>
<sequence length="563" mass="58709">MERAEHDPGLKEAIALVQRQSGMITGIAAAVLVLAMLWLMAATPQYQATALLLVDPSPAELLDPRRPTTSQASESARVDSEVEILRADTTLLAVITREGLTPASLAGPPRLRDLLFGPGPAAEGGSDLATLRVFRERVTVRRRGLTHILAVSVRDADPAQAARLADALADVYMARQVAAKIAAATVARDVVQGHLDRAAASVVRAEAAVASQGGVAVAPVPLVQELEAGRRHYMVHLDRLRDLDAQTILQVADSRLVSAAVIPATPAFPNRRMTLAVALALGLGLGLGAAFLREFHAGGVTTQRQLQNLLGLPVLAAVPPAALLLPADGIATDPLGPFAEAVRKIRLGLDRDGAQVVLVASALAGEGKSTISLALARSFEGAGRRVLLIDSDLRHPGLHELAGLAPELGLLDYLRAPDRAGPAFCLRDPFSGAEIIAGAAAATGPTDTLLTDGAFARLVAEAREVFDVIILDSPPVLPVVDARLVARHADAILLVAGTGYATRSELLQAAGELSDAAAGARLSTVFNRSMEGVAVYRNRRNVPGNPVSHRPGRGAAVVAANSR</sequence>
<dbReference type="InterPro" id="IPR027417">
    <property type="entry name" value="P-loop_NTPase"/>
</dbReference>
<keyword evidence="2" id="KW-1003">Cell membrane</keyword>
<protein>
    <submittedName>
        <fullName evidence="12">GNVR domain-containing protein</fullName>
    </submittedName>
</protein>
<evidence type="ECO:0000256" key="4">
    <source>
        <dbReference type="ARBA" id="ARBA00022741"/>
    </source>
</evidence>
<keyword evidence="13" id="KW-1185">Reference proteome</keyword>
<evidence type="ECO:0000256" key="1">
    <source>
        <dbReference type="ARBA" id="ARBA00004651"/>
    </source>
</evidence>
<dbReference type="InterPro" id="IPR002586">
    <property type="entry name" value="CobQ/CobB/MinD/ParA_Nub-bd_dom"/>
</dbReference>
<evidence type="ECO:0000256" key="2">
    <source>
        <dbReference type="ARBA" id="ARBA00022475"/>
    </source>
</evidence>
<evidence type="ECO:0000259" key="10">
    <source>
        <dbReference type="Pfam" id="PF02706"/>
    </source>
</evidence>
<keyword evidence="3 8" id="KW-0812">Transmembrane</keyword>
<dbReference type="InterPro" id="IPR003856">
    <property type="entry name" value="LPS_length_determ_N"/>
</dbReference>
<keyword evidence="5" id="KW-0067">ATP-binding</keyword>
<evidence type="ECO:0000256" key="8">
    <source>
        <dbReference type="SAM" id="Phobius"/>
    </source>
</evidence>
<evidence type="ECO:0000256" key="7">
    <source>
        <dbReference type="ARBA" id="ARBA00023136"/>
    </source>
</evidence>
<feature type="domain" description="Polysaccharide chain length determinant N-terminal" evidence="10">
    <location>
        <begin position="11"/>
        <end position="96"/>
    </location>
</feature>
<keyword evidence="6 8" id="KW-1133">Transmembrane helix</keyword>
<dbReference type="CDD" id="cd05387">
    <property type="entry name" value="BY-kinase"/>
    <property type="match status" value="1"/>
</dbReference>
<evidence type="ECO:0000259" key="9">
    <source>
        <dbReference type="Pfam" id="PF01656"/>
    </source>
</evidence>
<dbReference type="Gene3D" id="3.40.50.300">
    <property type="entry name" value="P-loop containing nucleotide triphosphate hydrolases"/>
    <property type="match status" value="1"/>
</dbReference>
<dbReference type="PANTHER" id="PTHR32309">
    <property type="entry name" value="TYROSINE-PROTEIN KINASE"/>
    <property type="match status" value="1"/>
</dbReference>
<feature type="transmembrane region" description="Helical" evidence="8">
    <location>
        <begin position="21"/>
        <end position="41"/>
    </location>
</feature>
<dbReference type="Pfam" id="PF01656">
    <property type="entry name" value="CbiA"/>
    <property type="match status" value="1"/>
</dbReference>
<dbReference type="SUPFAM" id="SSF52540">
    <property type="entry name" value="P-loop containing nucleoside triphosphate hydrolases"/>
    <property type="match status" value="1"/>
</dbReference>
<comment type="subcellular location">
    <subcellularLocation>
        <location evidence="1">Cell membrane</location>
        <topology evidence="1">Multi-pass membrane protein</topology>
    </subcellularLocation>
</comment>
<feature type="domain" description="Tyrosine-protein kinase G-rich" evidence="11">
    <location>
        <begin position="222"/>
        <end position="294"/>
    </location>
</feature>
<dbReference type="Pfam" id="PF13807">
    <property type="entry name" value="GNVR"/>
    <property type="match status" value="1"/>
</dbReference>
<evidence type="ECO:0000256" key="5">
    <source>
        <dbReference type="ARBA" id="ARBA00022840"/>
    </source>
</evidence>
<dbReference type="Proteomes" id="UP001597353">
    <property type="component" value="Unassembled WGS sequence"/>
</dbReference>